<protein>
    <submittedName>
        <fullName evidence="1">Uncharacterized protein</fullName>
    </submittedName>
</protein>
<dbReference type="EMBL" id="KN839853">
    <property type="protein sequence ID" value="KIJ62839.1"/>
    <property type="molecule type" value="Genomic_DNA"/>
</dbReference>
<reference evidence="1 2" key="1">
    <citation type="submission" date="2014-04" db="EMBL/GenBank/DDBJ databases">
        <title>Evolutionary Origins and Diversification of the Mycorrhizal Mutualists.</title>
        <authorList>
            <consortium name="DOE Joint Genome Institute"/>
            <consortium name="Mycorrhizal Genomics Consortium"/>
            <person name="Kohler A."/>
            <person name="Kuo A."/>
            <person name="Nagy L.G."/>
            <person name="Floudas D."/>
            <person name="Copeland A."/>
            <person name="Barry K.W."/>
            <person name="Cichocki N."/>
            <person name="Veneault-Fourrey C."/>
            <person name="LaButti K."/>
            <person name="Lindquist E.A."/>
            <person name="Lipzen A."/>
            <person name="Lundell T."/>
            <person name="Morin E."/>
            <person name="Murat C."/>
            <person name="Riley R."/>
            <person name="Ohm R."/>
            <person name="Sun H."/>
            <person name="Tunlid A."/>
            <person name="Henrissat B."/>
            <person name="Grigoriev I.V."/>
            <person name="Hibbett D.S."/>
            <person name="Martin F."/>
        </authorList>
    </citation>
    <scope>NUCLEOTIDE SEQUENCE [LARGE SCALE GENOMIC DNA]</scope>
    <source>
        <strain evidence="1 2">MD-312</strain>
    </source>
</reference>
<proteinExistence type="predicted"/>
<dbReference type="OrthoDB" id="434783at2759"/>
<name>A0A0C9VB00_9AGAM</name>
<sequence>MAQYSLSPFERLANTNPILDTIAFYLAVDPFLGPPVNLRSLLLTSRTVYEHLSVANNSRLYADIFRQKFDYAAVERRLPSGWISAPCLAQELCGRFTALKYIRSGRPSLDSDRDALWKAYLMMLENDGCNAQQLFGWASLPRWTLGAIALRSLPSSTSPGNPPLYLSDPEGMSLATWLLWMTSSKGCVTSEDMKLRTGLINVVLPFLVRGYQQFPSTFAPDLYFYLPICEEDEDVTTGFSGPQPTVSQIRYFGRKLSIAVPPLTSAALLNYTVRREARQDTIPLPPRIGDLPATREDAIARGLRSPVLTQEDVREFHFHTRTRYFGRKHDGLGDTSEQLDKEWFRLVGCQNPWAVERPLRGIVYPLGTLVANWCGRMLVPDVQAHIHAVMDQRIHPTSVPLVQERLSCRFEEHHCLPFNEPLVAPLCPGELSGEDVLNAWLPRDIHFKQRADGLQIFDPSTGKDTWYETYHPDRSLPYSAAACERMRMGLLPEWRSTTSLSATQDTDDGDEYGDFVEERLSGVQDIIITGETSPKQGEAWGYYSYIGRVRQWDGLIVLLRIAVRYLHSCMSDIASYSIVITDQMDNQNRDRGRWIFKGYVHGCSLVGRWRDTATGMGGVGFEGGFVLCKEDEVNATSSDG</sequence>
<evidence type="ECO:0000313" key="1">
    <source>
        <dbReference type="EMBL" id="KIJ62839.1"/>
    </source>
</evidence>
<dbReference type="AlphaFoldDB" id="A0A0C9VB00"/>
<organism evidence="1 2">
    <name type="scientific">Hydnomerulius pinastri MD-312</name>
    <dbReference type="NCBI Taxonomy" id="994086"/>
    <lineage>
        <taxon>Eukaryota</taxon>
        <taxon>Fungi</taxon>
        <taxon>Dikarya</taxon>
        <taxon>Basidiomycota</taxon>
        <taxon>Agaricomycotina</taxon>
        <taxon>Agaricomycetes</taxon>
        <taxon>Agaricomycetidae</taxon>
        <taxon>Boletales</taxon>
        <taxon>Boletales incertae sedis</taxon>
        <taxon>Leucogyrophana</taxon>
    </lineage>
</organism>
<dbReference type="Proteomes" id="UP000053820">
    <property type="component" value="Unassembled WGS sequence"/>
</dbReference>
<dbReference type="HOGENOM" id="CLU_011151_1_0_1"/>
<accession>A0A0C9VB00</accession>
<keyword evidence="2" id="KW-1185">Reference proteome</keyword>
<evidence type="ECO:0000313" key="2">
    <source>
        <dbReference type="Proteomes" id="UP000053820"/>
    </source>
</evidence>
<gene>
    <name evidence="1" type="ORF">HYDPIDRAFT_93726</name>
</gene>